<evidence type="ECO:0000256" key="3">
    <source>
        <dbReference type="ARBA" id="ARBA00022989"/>
    </source>
</evidence>
<dbReference type="Proteomes" id="UP000199019">
    <property type="component" value="Unassembled WGS sequence"/>
</dbReference>
<dbReference type="Pfam" id="PF13564">
    <property type="entry name" value="DoxX_2"/>
    <property type="match status" value="1"/>
</dbReference>
<gene>
    <name evidence="5" type="ORF">SAMN05216199_0798</name>
</gene>
<keyword evidence="4" id="KW-0472">Membrane</keyword>
<dbReference type="RefSeq" id="WP_091755517.1">
    <property type="nucleotide sequence ID" value="NZ_FOHB01000001.1"/>
</dbReference>
<dbReference type="STRING" id="587636.SAMN05216199_0798"/>
<reference evidence="6" key="1">
    <citation type="submission" date="2016-10" db="EMBL/GenBank/DDBJ databases">
        <authorList>
            <person name="Varghese N."/>
            <person name="Submissions S."/>
        </authorList>
    </citation>
    <scope>NUCLEOTIDE SEQUENCE [LARGE SCALE GENOMIC DNA]</scope>
    <source>
        <strain evidence="6">CGMCC 1.6963</strain>
    </source>
</reference>
<dbReference type="AlphaFoldDB" id="A0A1H9QYF1"/>
<dbReference type="EMBL" id="FOHB01000001">
    <property type="protein sequence ID" value="SER65621.1"/>
    <property type="molecule type" value="Genomic_DNA"/>
</dbReference>
<keyword evidence="6" id="KW-1185">Reference proteome</keyword>
<dbReference type="PANTHER" id="PTHR36974">
    <property type="entry name" value="MEMBRANE PROTEIN-RELATED"/>
    <property type="match status" value="1"/>
</dbReference>
<organism evidence="5 6">
    <name type="scientific">Pedococcus cremeus</name>
    <dbReference type="NCBI Taxonomy" id="587636"/>
    <lineage>
        <taxon>Bacteria</taxon>
        <taxon>Bacillati</taxon>
        <taxon>Actinomycetota</taxon>
        <taxon>Actinomycetes</taxon>
        <taxon>Micrococcales</taxon>
        <taxon>Intrasporangiaceae</taxon>
        <taxon>Pedococcus</taxon>
    </lineage>
</organism>
<dbReference type="OrthoDB" id="3267646at2"/>
<keyword evidence="3" id="KW-1133">Transmembrane helix</keyword>
<protein>
    <submittedName>
        <fullName evidence="5">Uncharacterized membrane protein</fullName>
    </submittedName>
</protein>
<sequence length="144" mass="15326">MTTAPAAPATLTGDQPPELTRDIVGLAALFLVSGTTHLVKPEFFEPLVPRALPTPRRLVYASGVAELVCAVGLLRPRTRRVAGWASAALLLAVFPGNVQMSVSHGKRAVRRQDTTSRATFVATVARLPVQVPLIRTALRAAGRL</sequence>
<evidence type="ECO:0000256" key="4">
    <source>
        <dbReference type="ARBA" id="ARBA00023136"/>
    </source>
</evidence>
<comment type="subcellular location">
    <subcellularLocation>
        <location evidence="1">Membrane</location>
        <topology evidence="1">Multi-pass membrane protein</topology>
    </subcellularLocation>
</comment>
<keyword evidence="2" id="KW-0812">Transmembrane</keyword>
<accession>A0A1H9QYF1</accession>
<name>A0A1H9QYF1_9MICO</name>
<dbReference type="GO" id="GO:0016020">
    <property type="term" value="C:membrane"/>
    <property type="evidence" value="ECO:0007669"/>
    <property type="project" value="UniProtKB-SubCell"/>
</dbReference>
<dbReference type="InterPro" id="IPR032808">
    <property type="entry name" value="DoxX"/>
</dbReference>
<evidence type="ECO:0000313" key="5">
    <source>
        <dbReference type="EMBL" id="SER65621.1"/>
    </source>
</evidence>
<proteinExistence type="predicted"/>
<evidence type="ECO:0000256" key="2">
    <source>
        <dbReference type="ARBA" id="ARBA00022692"/>
    </source>
</evidence>
<evidence type="ECO:0000256" key="1">
    <source>
        <dbReference type="ARBA" id="ARBA00004141"/>
    </source>
</evidence>
<dbReference type="PANTHER" id="PTHR36974:SF1">
    <property type="entry name" value="DOXX FAMILY MEMBRANE PROTEIN"/>
    <property type="match status" value="1"/>
</dbReference>
<evidence type="ECO:0000313" key="6">
    <source>
        <dbReference type="Proteomes" id="UP000199019"/>
    </source>
</evidence>